<dbReference type="PIRSF" id="PIRSF036492">
    <property type="entry name" value="ALDH"/>
    <property type="match status" value="1"/>
</dbReference>
<dbReference type="Gene3D" id="3.40.309.10">
    <property type="entry name" value="Aldehyde Dehydrogenase, Chain A, domain 2"/>
    <property type="match status" value="1"/>
</dbReference>
<dbReference type="Pfam" id="PF00171">
    <property type="entry name" value="Aldedh"/>
    <property type="match status" value="1"/>
</dbReference>
<evidence type="ECO:0000313" key="8">
    <source>
        <dbReference type="EMBL" id="PAV24854.1"/>
    </source>
</evidence>
<dbReference type="Proteomes" id="UP000218332">
    <property type="component" value="Unassembled WGS sequence"/>
</dbReference>
<dbReference type="EMBL" id="NMPM01000099">
    <property type="protein sequence ID" value="PAV24854.1"/>
    <property type="molecule type" value="Genomic_DNA"/>
</dbReference>
<dbReference type="InterPro" id="IPR015590">
    <property type="entry name" value="Aldehyde_DH_dom"/>
</dbReference>
<comment type="similarity">
    <text evidence="1 3 6">Belongs to the aldehyde dehydrogenase family.</text>
</comment>
<dbReference type="PROSITE" id="PS00070">
    <property type="entry name" value="ALDEHYDE_DEHYDR_CYS"/>
    <property type="match status" value="1"/>
</dbReference>
<dbReference type="RefSeq" id="WP_095612068.1">
    <property type="nucleotide sequence ID" value="NZ_NMPM01000099.1"/>
</dbReference>
<dbReference type="FunFam" id="3.40.309.10:FF:000009">
    <property type="entry name" value="Aldehyde dehydrogenase A"/>
    <property type="match status" value="1"/>
</dbReference>
<dbReference type="AlphaFoldDB" id="A0A2A2I0P6"/>
<sequence>MNNVASLPAAGETVAVNPSNRTQMDTVPNTPLEQVPAIFEQARKAQAVWAGKSFSEREKHVRKMRDYIRDNADELARIVSDGNGKTRFDALATEVLPCMLACSWYGKNAARVLKTETREPSSLLWIGKRTEIRHEPLGVVGIISPWNYPLSIPFGEIVMGLMAGNAVLLKVAAATPLVGQAIERIVAAGDLPDGLFHHIVGSGGQVSTAMFENGVDKLFFTGSVPAGKKLMAQAAETLTPVSLELGGKDPMIVLEDADIERAVNGAAWAGYQNAGQSCGGVERVYVHESIYQQFVDRMAEKTRQLRHGAPDDQCGVDLGSMTTAKQREAVARHLEDAIANGAKIVAQSQPVGDQDGEFHPATLLTDVHHDMTFMREETFGPLVPIMPFKTEDEAVALANDCTMALTASIWTRNIRRGRQLAERVKGGVVAINDHLYTHGMSDLPWGGPEESGIGRTHGPEGLMEMTKPKAVNWDWLRAKRNLWWYPQDRESYNAIRNAMHMVAPRSPGDFLRSAGKVVPAMVKKMYLQ</sequence>
<dbReference type="PANTHER" id="PTHR11699">
    <property type="entry name" value="ALDEHYDE DEHYDROGENASE-RELATED"/>
    <property type="match status" value="1"/>
</dbReference>
<comment type="caution">
    <text evidence="8">The sequence shown here is derived from an EMBL/GenBank/DDBJ whole genome shotgun (WGS) entry which is preliminary data.</text>
</comment>
<dbReference type="InterPro" id="IPR029510">
    <property type="entry name" value="Ald_DH_CS_GLU"/>
</dbReference>
<keyword evidence="9" id="KW-1185">Reference proteome</keyword>
<dbReference type="CDD" id="cd07099">
    <property type="entry name" value="ALDH_DDALDH"/>
    <property type="match status" value="1"/>
</dbReference>
<evidence type="ECO:0000313" key="9">
    <source>
        <dbReference type="Proteomes" id="UP000218332"/>
    </source>
</evidence>
<dbReference type="InterPro" id="IPR016162">
    <property type="entry name" value="Ald_DH_N"/>
</dbReference>
<evidence type="ECO:0000256" key="2">
    <source>
        <dbReference type="ARBA" id="ARBA00023002"/>
    </source>
</evidence>
<organism evidence="8 9">
    <name type="scientific">Tamilnaduibacter salinus</name>
    <dbReference type="NCBI Taxonomy" id="1484056"/>
    <lineage>
        <taxon>Bacteria</taxon>
        <taxon>Pseudomonadati</taxon>
        <taxon>Pseudomonadota</taxon>
        <taxon>Gammaproteobacteria</taxon>
        <taxon>Pseudomonadales</taxon>
        <taxon>Marinobacteraceae</taxon>
        <taxon>Tamilnaduibacter</taxon>
    </lineage>
</organism>
<dbReference type="PROSITE" id="PS00687">
    <property type="entry name" value="ALDEHYDE_DEHYDR_GLU"/>
    <property type="match status" value="1"/>
</dbReference>
<dbReference type="Gene3D" id="3.40.605.10">
    <property type="entry name" value="Aldehyde Dehydrogenase, Chain A, domain 1"/>
    <property type="match status" value="1"/>
</dbReference>
<dbReference type="GO" id="GO:0016620">
    <property type="term" value="F:oxidoreductase activity, acting on the aldehyde or oxo group of donors, NAD or NADP as acceptor"/>
    <property type="evidence" value="ECO:0007669"/>
    <property type="project" value="InterPro"/>
</dbReference>
<evidence type="ECO:0000256" key="3">
    <source>
        <dbReference type="PIRNR" id="PIRNR036492"/>
    </source>
</evidence>
<protein>
    <recommendedName>
        <fullName evidence="3">Aldehyde dehydrogenase</fullName>
    </recommendedName>
</protein>
<gene>
    <name evidence="8" type="ORF">CF392_14010</name>
</gene>
<feature type="active site" evidence="4">
    <location>
        <position position="278"/>
    </location>
</feature>
<name>A0A2A2I0P6_9GAMM</name>
<dbReference type="InterPro" id="IPR012394">
    <property type="entry name" value="Aldehyde_DH_NAD(P)"/>
</dbReference>
<feature type="domain" description="Aldehyde dehydrogenase" evidence="7">
    <location>
        <begin position="14"/>
        <end position="471"/>
    </location>
</feature>
<reference evidence="8 9" key="1">
    <citation type="submission" date="2017-07" db="EMBL/GenBank/DDBJ databases">
        <title>Tamlnaduibacter salinus (Mi-7) genome sequencing.</title>
        <authorList>
            <person name="Verma A."/>
            <person name="Krishnamurthi S."/>
        </authorList>
    </citation>
    <scope>NUCLEOTIDE SEQUENCE [LARGE SCALE GENOMIC DNA]</scope>
    <source>
        <strain evidence="8 9">Mi-7</strain>
    </source>
</reference>
<evidence type="ECO:0000256" key="5">
    <source>
        <dbReference type="PROSITE-ProRule" id="PRU10007"/>
    </source>
</evidence>
<dbReference type="InterPro" id="IPR016163">
    <property type="entry name" value="Ald_DH_C"/>
</dbReference>
<dbReference type="GO" id="GO:0006081">
    <property type="term" value="P:aldehyde metabolic process"/>
    <property type="evidence" value="ECO:0007669"/>
    <property type="project" value="InterPro"/>
</dbReference>
<dbReference type="SUPFAM" id="SSF53720">
    <property type="entry name" value="ALDH-like"/>
    <property type="match status" value="1"/>
</dbReference>
<keyword evidence="2 3" id="KW-0560">Oxidoreductase</keyword>
<evidence type="ECO:0000256" key="4">
    <source>
        <dbReference type="PIRSR" id="PIRSR036492-1"/>
    </source>
</evidence>
<accession>A0A2A2I0P6</accession>
<dbReference type="InterPro" id="IPR016161">
    <property type="entry name" value="Ald_DH/histidinol_DH"/>
</dbReference>
<evidence type="ECO:0000256" key="6">
    <source>
        <dbReference type="RuleBase" id="RU003345"/>
    </source>
</evidence>
<feature type="active site" evidence="4 5">
    <location>
        <position position="244"/>
    </location>
</feature>
<proteinExistence type="inferred from homology"/>
<evidence type="ECO:0000256" key="1">
    <source>
        <dbReference type="ARBA" id="ARBA00009986"/>
    </source>
</evidence>
<dbReference type="InterPro" id="IPR016160">
    <property type="entry name" value="Ald_DH_CS_CYS"/>
</dbReference>
<evidence type="ECO:0000259" key="7">
    <source>
        <dbReference type="Pfam" id="PF00171"/>
    </source>
</evidence>